<comment type="caution">
    <text evidence="1">The sequence shown here is derived from an EMBL/GenBank/DDBJ whole genome shotgun (WGS) entry which is preliminary data.</text>
</comment>
<name>X1QTG8_9ZZZZ</name>
<feature type="non-terminal residue" evidence="1">
    <location>
        <position position="1"/>
    </location>
</feature>
<proteinExistence type="predicted"/>
<dbReference type="InterPro" id="IPR017900">
    <property type="entry name" value="4Fe4S_Fe_S_CS"/>
</dbReference>
<dbReference type="PROSITE" id="PS00198">
    <property type="entry name" value="4FE4S_FER_1"/>
    <property type="match status" value="1"/>
</dbReference>
<organism evidence="1">
    <name type="scientific">marine sediment metagenome</name>
    <dbReference type="NCBI Taxonomy" id="412755"/>
    <lineage>
        <taxon>unclassified sequences</taxon>
        <taxon>metagenomes</taxon>
        <taxon>ecological metagenomes</taxon>
    </lineage>
</organism>
<gene>
    <name evidence="1" type="ORF">S06H3_65766</name>
</gene>
<sequence>SRFVPEHTECCLCGLCVQYCAEVKKLNAVYFKGRGINRQVAILPELADECVYCEKCYGLCPGGWIVTQAMNM</sequence>
<dbReference type="SUPFAM" id="SSF54862">
    <property type="entry name" value="4Fe-4S ferredoxins"/>
    <property type="match status" value="1"/>
</dbReference>
<evidence type="ECO:0000313" key="1">
    <source>
        <dbReference type="EMBL" id="GAI71533.1"/>
    </source>
</evidence>
<evidence type="ECO:0008006" key="2">
    <source>
        <dbReference type="Google" id="ProtNLM"/>
    </source>
</evidence>
<dbReference type="EMBL" id="BARV01044436">
    <property type="protein sequence ID" value="GAI71533.1"/>
    <property type="molecule type" value="Genomic_DNA"/>
</dbReference>
<protein>
    <recommendedName>
        <fullName evidence="2">4Fe-4S ferredoxin-type domain-containing protein</fullName>
    </recommendedName>
</protein>
<dbReference type="Gene3D" id="3.30.70.20">
    <property type="match status" value="1"/>
</dbReference>
<reference evidence="1" key="1">
    <citation type="journal article" date="2014" name="Front. Microbiol.">
        <title>High frequency of phylogenetically diverse reductive dehalogenase-homologous genes in deep subseafloor sedimentary metagenomes.</title>
        <authorList>
            <person name="Kawai M."/>
            <person name="Futagami T."/>
            <person name="Toyoda A."/>
            <person name="Takaki Y."/>
            <person name="Nishi S."/>
            <person name="Hori S."/>
            <person name="Arai W."/>
            <person name="Tsubouchi T."/>
            <person name="Morono Y."/>
            <person name="Uchiyama I."/>
            <person name="Ito T."/>
            <person name="Fujiyama A."/>
            <person name="Inagaki F."/>
            <person name="Takami H."/>
        </authorList>
    </citation>
    <scope>NUCLEOTIDE SEQUENCE</scope>
    <source>
        <strain evidence="1">Expedition CK06-06</strain>
    </source>
</reference>
<accession>X1QTG8</accession>
<dbReference type="AlphaFoldDB" id="X1QTG8"/>